<name>A0ABY7FQJ7_MYAAR</name>
<proteinExistence type="predicted"/>
<keyword evidence="2" id="KW-1185">Reference proteome</keyword>
<dbReference type="Proteomes" id="UP001164746">
    <property type="component" value="Chromosome 13"/>
</dbReference>
<feature type="non-terminal residue" evidence="1">
    <location>
        <position position="73"/>
    </location>
</feature>
<gene>
    <name evidence="1" type="ORF">MAR_038154</name>
</gene>
<evidence type="ECO:0000313" key="1">
    <source>
        <dbReference type="EMBL" id="WAR24485.1"/>
    </source>
</evidence>
<dbReference type="EMBL" id="CP111024">
    <property type="protein sequence ID" value="WAR24485.1"/>
    <property type="molecule type" value="Genomic_DNA"/>
</dbReference>
<protein>
    <submittedName>
        <fullName evidence="1">Uncharacterized protein</fullName>
    </submittedName>
</protein>
<sequence>MEEWYTNQGKNASDACSYDAREHDTYRTQTDGHITPEGITHGHMAHGNLVFSTSYQSDFILKDVKSSTVGGKF</sequence>
<reference evidence="1" key="1">
    <citation type="submission" date="2022-11" db="EMBL/GenBank/DDBJ databases">
        <title>Centuries of genome instability and evolution in soft-shell clam transmissible cancer (bioRxiv).</title>
        <authorList>
            <person name="Hart S.F.M."/>
            <person name="Yonemitsu M.A."/>
            <person name="Giersch R.M."/>
            <person name="Beal B.F."/>
            <person name="Arriagada G."/>
            <person name="Davis B.W."/>
            <person name="Ostrander E.A."/>
            <person name="Goff S.P."/>
            <person name="Metzger M.J."/>
        </authorList>
    </citation>
    <scope>NUCLEOTIDE SEQUENCE</scope>
    <source>
        <strain evidence="1">MELC-2E11</strain>
        <tissue evidence="1">Siphon/mantle</tissue>
    </source>
</reference>
<organism evidence="1 2">
    <name type="scientific">Mya arenaria</name>
    <name type="common">Soft-shell clam</name>
    <dbReference type="NCBI Taxonomy" id="6604"/>
    <lineage>
        <taxon>Eukaryota</taxon>
        <taxon>Metazoa</taxon>
        <taxon>Spiralia</taxon>
        <taxon>Lophotrochozoa</taxon>
        <taxon>Mollusca</taxon>
        <taxon>Bivalvia</taxon>
        <taxon>Autobranchia</taxon>
        <taxon>Heteroconchia</taxon>
        <taxon>Euheterodonta</taxon>
        <taxon>Imparidentia</taxon>
        <taxon>Neoheterodontei</taxon>
        <taxon>Myida</taxon>
        <taxon>Myoidea</taxon>
        <taxon>Myidae</taxon>
        <taxon>Mya</taxon>
    </lineage>
</organism>
<accession>A0ABY7FQJ7</accession>
<evidence type="ECO:0000313" key="2">
    <source>
        <dbReference type="Proteomes" id="UP001164746"/>
    </source>
</evidence>